<dbReference type="EMBL" id="LDSI01000029">
    <property type="protein sequence ID" value="KTS94187.1"/>
    <property type="molecule type" value="Genomic_DNA"/>
</dbReference>
<name>A0AB34VD49_9GAMM</name>
<evidence type="ECO:0000256" key="5">
    <source>
        <dbReference type="SAM" id="MobiDB-lite"/>
    </source>
</evidence>
<organism evidence="7 8">
    <name type="scientific">Pantoea stewartii</name>
    <dbReference type="NCBI Taxonomy" id="66269"/>
    <lineage>
        <taxon>Bacteria</taxon>
        <taxon>Pseudomonadati</taxon>
        <taxon>Pseudomonadota</taxon>
        <taxon>Gammaproteobacteria</taxon>
        <taxon>Enterobacterales</taxon>
        <taxon>Erwiniaceae</taxon>
        <taxon>Pantoea</taxon>
    </lineage>
</organism>
<proteinExistence type="predicted"/>
<dbReference type="InterPro" id="IPR009057">
    <property type="entry name" value="Homeodomain-like_sf"/>
</dbReference>
<dbReference type="Gene3D" id="1.10.10.60">
    <property type="entry name" value="Homeodomain-like"/>
    <property type="match status" value="1"/>
</dbReference>
<dbReference type="SUPFAM" id="SSF48498">
    <property type="entry name" value="Tetracyclin repressor-like, C-terminal domain"/>
    <property type="match status" value="1"/>
</dbReference>
<dbReference type="PANTHER" id="PTHR47506:SF10">
    <property type="entry name" value="TRANSCRIPTIONAL REGULATORY PROTEIN"/>
    <property type="match status" value="1"/>
</dbReference>
<reference evidence="7 8" key="1">
    <citation type="journal article" date="2016" name="Front. Microbiol.">
        <title>Genomic Resource of Rice Seed Associated Bacteria.</title>
        <authorList>
            <person name="Midha S."/>
            <person name="Bansal K."/>
            <person name="Sharma S."/>
            <person name="Kumar N."/>
            <person name="Patil P.P."/>
            <person name="Chaudhry V."/>
            <person name="Patil P.B."/>
        </authorList>
    </citation>
    <scope>NUCLEOTIDE SEQUENCE [LARGE SCALE GENOMIC DNA]</scope>
    <source>
        <strain evidence="7 8">RSA13</strain>
    </source>
</reference>
<dbReference type="Proteomes" id="UP000072520">
    <property type="component" value="Unassembled WGS sequence"/>
</dbReference>
<accession>A0AB34VD49</accession>
<evidence type="ECO:0000313" key="8">
    <source>
        <dbReference type="Proteomes" id="UP000072520"/>
    </source>
</evidence>
<dbReference type="AlphaFoldDB" id="A0AB34VD49"/>
<dbReference type="PROSITE" id="PS01081">
    <property type="entry name" value="HTH_TETR_1"/>
    <property type="match status" value="1"/>
</dbReference>
<feature type="DNA-binding region" description="H-T-H motif" evidence="4">
    <location>
        <begin position="53"/>
        <end position="72"/>
    </location>
</feature>
<comment type="caution">
    <text evidence="7">The sequence shown here is derived from an EMBL/GenBank/DDBJ whole genome shotgun (WGS) entry which is preliminary data.</text>
</comment>
<evidence type="ECO:0000259" key="6">
    <source>
        <dbReference type="PROSITE" id="PS50977"/>
    </source>
</evidence>
<feature type="domain" description="HTH tetR-type" evidence="6">
    <location>
        <begin position="30"/>
        <end position="90"/>
    </location>
</feature>
<evidence type="ECO:0000256" key="3">
    <source>
        <dbReference type="ARBA" id="ARBA00023163"/>
    </source>
</evidence>
<dbReference type="InterPro" id="IPR011075">
    <property type="entry name" value="TetR_C"/>
</dbReference>
<dbReference type="PANTHER" id="PTHR47506">
    <property type="entry name" value="TRANSCRIPTIONAL REGULATORY PROTEIN"/>
    <property type="match status" value="1"/>
</dbReference>
<dbReference type="Gene3D" id="1.10.357.10">
    <property type="entry name" value="Tetracycline Repressor, domain 2"/>
    <property type="match status" value="1"/>
</dbReference>
<keyword evidence="2 4" id="KW-0238">DNA-binding</keyword>
<dbReference type="InterPro" id="IPR001647">
    <property type="entry name" value="HTH_TetR"/>
</dbReference>
<evidence type="ECO:0000256" key="4">
    <source>
        <dbReference type="PROSITE-ProRule" id="PRU00335"/>
    </source>
</evidence>
<dbReference type="InterPro" id="IPR023772">
    <property type="entry name" value="DNA-bd_HTH_TetR-type_CS"/>
</dbReference>
<evidence type="ECO:0000256" key="2">
    <source>
        <dbReference type="ARBA" id="ARBA00023125"/>
    </source>
</evidence>
<feature type="region of interest" description="Disordered" evidence="5">
    <location>
        <begin position="1"/>
        <end position="28"/>
    </location>
</feature>
<dbReference type="GO" id="GO:0003677">
    <property type="term" value="F:DNA binding"/>
    <property type="evidence" value="ECO:0007669"/>
    <property type="project" value="UniProtKB-UniRule"/>
</dbReference>
<protein>
    <submittedName>
        <fullName evidence="7">Transcriptional regulator</fullName>
    </submittedName>
</protein>
<dbReference type="InterPro" id="IPR036271">
    <property type="entry name" value="Tet_transcr_reg_TetR-rel_C_sf"/>
</dbReference>
<keyword evidence="3" id="KW-0804">Transcription</keyword>
<evidence type="ECO:0000313" key="7">
    <source>
        <dbReference type="EMBL" id="KTS94187.1"/>
    </source>
</evidence>
<keyword evidence="1" id="KW-0805">Transcription regulation</keyword>
<dbReference type="Pfam" id="PF16925">
    <property type="entry name" value="TetR_C_13"/>
    <property type="match status" value="1"/>
</dbReference>
<gene>
    <name evidence="7" type="ORF">RSA13_19245</name>
</gene>
<dbReference type="Pfam" id="PF00440">
    <property type="entry name" value="TetR_N"/>
    <property type="match status" value="1"/>
</dbReference>
<evidence type="ECO:0000256" key="1">
    <source>
        <dbReference type="ARBA" id="ARBA00023015"/>
    </source>
</evidence>
<dbReference type="PROSITE" id="PS50977">
    <property type="entry name" value="HTH_TETR_2"/>
    <property type="match status" value="1"/>
</dbReference>
<dbReference type="SUPFAM" id="SSF46689">
    <property type="entry name" value="Homeodomain-like"/>
    <property type="match status" value="1"/>
</dbReference>
<sequence>MSEMQPLKLVVMSSQQSTANKQKERGRPREFDIEQALDQAMIVFRQKGYHAASLNDLSEAMQLSVGSIYKAFQDKRSLFLLVFQRYITVRNEDLRGRLARFSTGRAKLSELLQFYLDSSRSTEGRTGCLVVGSAIELQVLDAELSQQVTQVIFRNKAFLMSLLQEGQHDGSIRRDLDVETAAGLILRIAFGMRVTGKVADVHDEQATIALALKILD</sequence>